<gene>
    <name evidence="2" type="ORF">BK809_0004712</name>
</gene>
<name>A0A1S8B806_9PEZI</name>
<dbReference type="InterPro" id="IPR052585">
    <property type="entry name" value="Lipid_raft_assoc_Zn_ADH"/>
</dbReference>
<dbReference type="PANTHER" id="PTHR43482:SF2">
    <property type="entry name" value="ZINC-BINDING DEHYDROGENASE FAMILY, PUTATIVE (AFU_ORTHOLOGUE AFUA_3G15030)-RELATED"/>
    <property type="match status" value="1"/>
</dbReference>
<organism evidence="2 3">
    <name type="scientific">Diplodia seriata</name>
    <dbReference type="NCBI Taxonomy" id="420778"/>
    <lineage>
        <taxon>Eukaryota</taxon>
        <taxon>Fungi</taxon>
        <taxon>Dikarya</taxon>
        <taxon>Ascomycota</taxon>
        <taxon>Pezizomycotina</taxon>
        <taxon>Dothideomycetes</taxon>
        <taxon>Dothideomycetes incertae sedis</taxon>
        <taxon>Botryosphaeriales</taxon>
        <taxon>Botryosphaeriaceae</taxon>
        <taxon>Diplodia</taxon>
    </lineage>
</organism>
<protein>
    <recommendedName>
        <fullName evidence="1">Alcohol dehydrogenase-like N-terminal domain-containing protein</fullName>
    </recommendedName>
</protein>
<dbReference type="EMBL" id="MSZU01000111">
    <property type="protein sequence ID" value="OMP83331.1"/>
    <property type="molecule type" value="Genomic_DNA"/>
</dbReference>
<dbReference type="SUPFAM" id="SSF50129">
    <property type="entry name" value="GroES-like"/>
    <property type="match status" value="1"/>
</dbReference>
<comment type="caution">
    <text evidence="2">The sequence shown here is derived from an EMBL/GenBank/DDBJ whole genome shotgun (WGS) entry which is preliminary data.</text>
</comment>
<dbReference type="Gene3D" id="3.90.180.10">
    <property type="entry name" value="Medium-chain alcohol dehydrogenases, catalytic domain"/>
    <property type="match status" value="3"/>
</dbReference>
<dbReference type="Pfam" id="PF08240">
    <property type="entry name" value="ADH_N"/>
    <property type="match status" value="1"/>
</dbReference>
<evidence type="ECO:0000259" key="1">
    <source>
        <dbReference type="Pfam" id="PF08240"/>
    </source>
</evidence>
<dbReference type="PANTHER" id="PTHR43482">
    <property type="entry name" value="PROTEIN AST1-RELATED"/>
    <property type="match status" value="1"/>
</dbReference>
<reference evidence="2 3" key="1">
    <citation type="submission" date="2017-01" db="EMBL/GenBank/DDBJ databases">
        <title>Draft genome sequence of Diplodia seriata F98.1, a fungal species involved in grapevine trunk diseases.</title>
        <authorList>
            <person name="Robert-Siegwald G."/>
            <person name="Vallet J."/>
            <person name="Abou-Mansour E."/>
            <person name="Xu J."/>
            <person name="Rey P."/>
            <person name="Bertsch C."/>
            <person name="Rego C."/>
            <person name="Larignon P."/>
            <person name="Fontaine F."/>
            <person name="Lebrun M.-H."/>
        </authorList>
    </citation>
    <scope>NUCLEOTIDE SEQUENCE [LARGE SCALE GENOMIC DNA]</scope>
    <source>
        <strain evidence="2 3">F98.1</strain>
    </source>
</reference>
<evidence type="ECO:0000313" key="2">
    <source>
        <dbReference type="EMBL" id="OMP83331.1"/>
    </source>
</evidence>
<sequence length="496" mass="52000">MIGQRDVQAPAWGNLKRDLTIADLKTNAVNGSSKKAPFQTLKESGGVVMDTAPSSSLADQQTAPPPHVPTMQTVLMLYQPRTRYALTPKHEIPTLHSDDEVLIKVKAIGLNPIDWKGPDFGFGIPTLPYINGRDFVGTIVHAHPSSPLHPRSIAASASSIPSSSASASSASSSSPDTDGHQAPLYLAISTDYRDPRKSAFQQYAVAHPHTICRLPRTLPAASGASLGVAFVAAALTLGICFGIDFSSPSSPSTATPSNVPIGPNYRALLRSVPASRIPSDCLAEAHGGNIAEDKRARAGDWLVLWGGSSTTARCAARLARGVAGLRVVAVGDVAKHGRRWAGDGDGDGNGDVDLWVDSHDPERAAEVVRAVVGGGGAGGRRVFGVDFVGRETAGRLARALDGAGGEVQKAHLVGLASNPKDVGEGVRVHSVPIKLFHEVPEVGRATMAWLERLLEEGLLTPPEVVVEKGGLAGVNGALDRMRRGEISGRRLAVELD</sequence>
<dbReference type="Proteomes" id="UP000190776">
    <property type="component" value="Unassembled WGS sequence"/>
</dbReference>
<feature type="domain" description="Alcohol dehydrogenase-like N-terminal" evidence="1">
    <location>
        <begin position="98"/>
        <end position="145"/>
    </location>
</feature>
<dbReference type="Gene3D" id="3.40.50.720">
    <property type="entry name" value="NAD(P)-binding Rossmann-like Domain"/>
    <property type="match status" value="2"/>
</dbReference>
<accession>A0A1S8B806</accession>
<dbReference type="InterPro" id="IPR013154">
    <property type="entry name" value="ADH-like_N"/>
</dbReference>
<proteinExistence type="predicted"/>
<dbReference type="AlphaFoldDB" id="A0A1S8B806"/>
<dbReference type="STRING" id="420778.A0A1S8B806"/>
<evidence type="ECO:0000313" key="3">
    <source>
        <dbReference type="Proteomes" id="UP000190776"/>
    </source>
</evidence>
<dbReference type="OrthoDB" id="201656at2759"/>
<dbReference type="InterPro" id="IPR011032">
    <property type="entry name" value="GroES-like_sf"/>
</dbReference>